<protein>
    <submittedName>
        <fullName evidence="1">Uncharacterized protein</fullName>
    </submittedName>
</protein>
<gene>
    <name evidence="1" type="ORF">A9Q84_00270</name>
</gene>
<reference evidence="2" key="1">
    <citation type="journal article" date="2017" name="Proc. Natl. Acad. Sci. U.S.A.">
        <title>Simulation of Deepwater Horizon oil plume reveals substrate specialization within a complex community of hydrocarbon-degraders.</title>
        <authorList>
            <person name="Hu P."/>
            <person name="Dubinsky E.A."/>
            <person name="Probst A.J."/>
            <person name="Wang J."/>
            <person name="Sieber C.M.K."/>
            <person name="Tom L.M."/>
            <person name="Gardinali P."/>
            <person name="Banfield J.F."/>
            <person name="Atlas R.M."/>
            <person name="Andersen G.L."/>
        </authorList>
    </citation>
    <scope>NUCLEOTIDE SEQUENCE [LARGE SCALE GENOMIC DNA]</scope>
</reference>
<organism evidence="1 2">
    <name type="scientific">Halobacteriovorax marinus</name>
    <dbReference type="NCBI Taxonomy" id="97084"/>
    <lineage>
        <taxon>Bacteria</taxon>
        <taxon>Pseudomonadati</taxon>
        <taxon>Bdellovibrionota</taxon>
        <taxon>Bacteriovoracia</taxon>
        <taxon>Bacteriovoracales</taxon>
        <taxon>Halobacteriovoraceae</taxon>
        <taxon>Halobacteriovorax</taxon>
    </lineage>
</organism>
<comment type="caution">
    <text evidence="1">The sequence shown here is derived from an EMBL/GenBank/DDBJ whole genome shotgun (WGS) entry which is preliminary data.</text>
</comment>
<sequence>MSTKMTEGQITVGVVVLFGLINTYFALSSSGATSSHIVISKEDTLKDSELKRIACREGMDSIMKKEPITDFVPDDLTAVLESTNYEEIGKSTLESSTAKLVGNQNCRYIFKDKKGLRAFRVELYKKEEFPCLYKVYGFHEVGVRKEEL</sequence>
<name>A0A1Y5FIV4_9BACT</name>
<evidence type="ECO:0000313" key="1">
    <source>
        <dbReference type="EMBL" id="OUS00320.1"/>
    </source>
</evidence>
<dbReference type="EMBL" id="MAAO01000001">
    <property type="protein sequence ID" value="OUS00320.1"/>
    <property type="molecule type" value="Genomic_DNA"/>
</dbReference>
<accession>A0A1Y5FIV4</accession>
<dbReference type="Proteomes" id="UP000196531">
    <property type="component" value="Unassembled WGS sequence"/>
</dbReference>
<proteinExistence type="predicted"/>
<dbReference type="AlphaFoldDB" id="A0A1Y5FIV4"/>
<evidence type="ECO:0000313" key="2">
    <source>
        <dbReference type="Proteomes" id="UP000196531"/>
    </source>
</evidence>